<evidence type="ECO:0000256" key="1">
    <source>
        <dbReference type="ARBA" id="ARBA00008059"/>
    </source>
</evidence>
<dbReference type="SMART" id="SM00382">
    <property type="entry name" value="AAA"/>
    <property type="match status" value="1"/>
</dbReference>
<evidence type="ECO:0000259" key="4">
    <source>
        <dbReference type="SMART" id="SM00382"/>
    </source>
</evidence>
<dbReference type="Pfam" id="PF01695">
    <property type="entry name" value="IstB_IS21"/>
    <property type="match status" value="1"/>
</dbReference>
<organism evidence="5 6">
    <name type="scientific">Mycetocola reblochoni REB411</name>
    <dbReference type="NCBI Taxonomy" id="1255698"/>
    <lineage>
        <taxon>Bacteria</taxon>
        <taxon>Bacillati</taxon>
        <taxon>Actinomycetota</taxon>
        <taxon>Actinomycetes</taxon>
        <taxon>Micrococcales</taxon>
        <taxon>Microbacteriaceae</taxon>
        <taxon>Mycetocola</taxon>
    </lineage>
</organism>
<keyword evidence="3" id="KW-0067">ATP-binding</keyword>
<accession>A0A1R4JP65</accession>
<dbReference type="GO" id="GO:0005524">
    <property type="term" value="F:ATP binding"/>
    <property type="evidence" value="ECO:0007669"/>
    <property type="project" value="UniProtKB-KW"/>
</dbReference>
<keyword evidence="2" id="KW-0547">Nucleotide-binding</keyword>
<evidence type="ECO:0000256" key="2">
    <source>
        <dbReference type="ARBA" id="ARBA00022741"/>
    </source>
</evidence>
<dbReference type="InterPro" id="IPR020591">
    <property type="entry name" value="Chromosome_initiator_DnaA-like"/>
</dbReference>
<dbReference type="NCBIfam" id="NF038214">
    <property type="entry name" value="IS21_help_AAA"/>
    <property type="match status" value="1"/>
</dbReference>
<name>A0A1R4JP65_9MICO</name>
<dbReference type="RefSeq" id="WP_087137260.1">
    <property type="nucleotide sequence ID" value="NZ_FUKR01000049.1"/>
</dbReference>
<dbReference type="CDD" id="cd00009">
    <property type="entry name" value="AAA"/>
    <property type="match status" value="1"/>
</dbReference>
<evidence type="ECO:0000313" key="5">
    <source>
        <dbReference type="EMBL" id="SJN33762.1"/>
    </source>
</evidence>
<comment type="similarity">
    <text evidence="1">Belongs to the IS21/IS1162 putative ATP-binding protein family.</text>
</comment>
<dbReference type="InterPro" id="IPR002611">
    <property type="entry name" value="IstB_ATP-bd"/>
</dbReference>
<evidence type="ECO:0000256" key="3">
    <source>
        <dbReference type="ARBA" id="ARBA00022840"/>
    </source>
</evidence>
<feature type="domain" description="AAA+ ATPase" evidence="4">
    <location>
        <begin position="119"/>
        <end position="252"/>
    </location>
</feature>
<evidence type="ECO:0000313" key="6">
    <source>
        <dbReference type="Proteomes" id="UP000196778"/>
    </source>
</evidence>
<dbReference type="SUPFAM" id="SSF52540">
    <property type="entry name" value="P-loop containing nucleoside triphosphate hydrolases"/>
    <property type="match status" value="1"/>
</dbReference>
<dbReference type="GO" id="GO:0006260">
    <property type="term" value="P:DNA replication"/>
    <property type="evidence" value="ECO:0007669"/>
    <property type="project" value="TreeGrafter"/>
</dbReference>
<reference evidence="6" key="1">
    <citation type="submission" date="2017-02" db="EMBL/GenBank/DDBJ databases">
        <authorList>
            <person name="Dridi B."/>
        </authorList>
    </citation>
    <scope>NUCLEOTIDE SEQUENCE [LARGE SCALE GENOMIC DNA]</scope>
    <source>
        <strain evidence="6">EB411</strain>
    </source>
</reference>
<gene>
    <name evidence="5" type="ORF">FM119_08575</name>
</gene>
<dbReference type="InterPro" id="IPR047661">
    <property type="entry name" value="IstB"/>
</dbReference>
<protein>
    <submittedName>
        <fullName evidence="5">Mobile element protein</fullName>
    </submittedName>
</protein>
<dbReference type="Proteomes" id="UP000196778">
    <property type="component" value="Unassembled WGS sequence"/>
</dbReference>
<sequence>MTISTSHRQGGLRRRHSLTEQAAQAAIDQACRRLRLPTIRAVVDDAVAAATKEQLTYQGFLAELLLAEVDDRDRSSTLRRIKSAGFPREKWLVDFDFTANPNINPATINELATGDWIRRGDPLCLIGDSGTGKSHLLIALGTAAAEQGYRVRYTLATRLVNELVEAADEKQLTKTINRYGRVDLLVIDELGYVELDRRGAELLFQVLTEREEKNAIAIASNQSFSAWTDTFTDPRLCAAIVDRLTYNATIIETGTNSYRLAHTRARHHTPTTGA</sequence>
<dbReference type="EMBL" id="FUKR01000049">
    <property type="protein sequence ID" value="SJN33762.1"/>
    <property type="molecule type" value="Genomic_DNA"/>
</dbReference>
<dbReference type="InterPro" id="IPR027417">
    <property type="entry name" value="P-loop_NTPase"/>
</dbReference>
<dbReference type="AlphaFoldDB" id="A0A1R4JP65"/>
<dbReference type="Gene3D" id="3.40.50.300">
    <property type="entry name" value="P-loop containing nucleotide triphosphate hydrolases"/>
    <property type="match status" value="1"/>
</dbReference>
<dbReference type="PANTHER" id="PTHR30050:SF4">
    <property type="entry name" value="ATP-BINDING PROTEIN RV3427C IN INSERTION SEQUENCE-RELATED"/>
    <property type="match status" value="1"/>
</dbReference>
<proteinExistence type="inferred from homology"/>
<dbReference type="PIRSF" id="PIRSF003073">
    <property type="entry name" value="DNAC_TnpB_IstB"/>
    <property type="match status" value="1"/>
</dbReference>
<dbReference type="InterPro" id="IPR003593">
    <property type="entry name" value="AAA+_ATPase"/>
</dbReference>
<keyword evidence="6" id="KW-1185">Reference proteome</keyword>
<dbReference type="PRINTS" id="PR00051">
    <property type="entry name" value="DNAA"/>
</dbReference>
<dbReference type="InterPro" id="IPR028350">
    <property type="entry name" value="DNAC/IstB-like"/>
</dbReference>
<dbReference type="OrthoDB" id="9773429at2"/>
<dbReference type="PANTHER" id="PTHR30050">
    <property type="entry name" value="CHROMOSOMAL REPLICATION INITIATOR PROTEIN DNAA"/>
    <property type="match status" value="1"/>
</dbReference>